<keyword evidence="6" id="KW-0411">Iron-sulfur</keyword>
<reference evidence="9 10" key="1">
    <citation type="journal article" date="2011" name="EMBO J.">
        <title>Structural diversity of bacterial flagellar motors.</title>
        <authorList>
            <person name="Chen S."/>
            <person name="Beeby M."/>
            <person name="Murphy G.E."/>
            <person name="Leadbetter J.R."/>
            <person name="Hendrixson D.R."/>
            <person name="Briegel A."/>
            <person name="Li Z."/>
            <person name="Shi J."/>
            <person name="Tocheva E.I."/>
            <person name="Muller A."/>
            <person name="Dobro M.J."/>
            <person name="Jensen G.J."/>
        </authorList>
    </citation>
    <scope>NUCLEOTIDE SEQUENCE [LARGE SCALE GENOMIC DNA]</scope>
    <source>
        <strain evidence="9 10">DSM 6540</strain>
    </source>
</reference>
<dbReference type="Pfam" id="PF00330">
    <property type="entry name" value="Aconitase"/>
    <property type="match status" value="1"/>
</dbReference>
<dbReference type="OrthoDB" id="9764318at2"/>
<dbReference type="Pfam" id="PF00694">
    <property type="entry name" value="Aconitase_C"/>
    <property type="match status" value="1"/>
</dbReference>
<dbReference type="InterPro" id="IPR015928">
    <property type="entry name" value="Aconitase/3IPM_dehydase_swvl"/>
</dbReference>
<dbReference type="GO" id="GO:0051539">
    <property type="term" value="F:4 iron, 4 sulfur cluster binding"/>
    <property type="evidence" value="ECO:0007669"/>
    <property type="project" value="TreeGrafter"/>
</dbReference>
<dbReference type="InterPro" id="IPR001030">
    <property type="entry name" value="Acoase/IPM_deHydtase_lsu_aba"/>
</dbReference>
<comment type="subunit">
    <text evidence="3">Monomer.</text>
</comment>
<feature type="domain" description="Aconitase A/isopropylmalate dehydratase small subunit swivel" evidence="8">
    <location>
        <begin position="664"/>
        <end position="710"/>
    </location>
</feature>
<keyword evidence="4" id="KW-0479">Metal-binding</keyword>
<keyword evidence="5" id="KW-0408">Iron</keyword>
<dbReference type="Gene3D" id="3.20.19.10">
    <property type="entry name" value="Aconitase, domain 4"/>
    <property type="match status" value="1"/>
</dbReference>
<dbReference type="PANTHER" id="PTHR43160:SF3">
    <property type="entry name" value="ACONITATE HYDRATASE, MITOCHONDRIAL"/>
    <property type="match status" value="1"/>
</dbReference>
<dbReference type="UniPathway" id="UPA00223"/>
<dbReference type="GO" id="GO:0005829">
    <property type="term" value="C:cytosol"/>
    <property type="evidence" value="ECO:0007669"/>
    <property type="project" value="TreeGrafter"/>
</dbReference>
<comment type="cofactor">
    <cofactor evidence="1">
        <name>[4Fe-4S] cluster</name>
        <dbReference type="ChEBI" id="CHEBI:49883"/>
    </cofactor>
</comment>
<evidence type="ECO:0000259" key="8">
    <source>
        <dbReference type="Pfam" id="PF00694"/>
    </source>
</evidence>
<dbReference type="AlphaFoldDB" id="F7NP78"/>
<dbReference type="InterPro" id="IPR036008">
    <property type="entry name" value="Aconitase_4Fe-4S_dom"/>
</dbReference>
<keyword evidence="10" id="KW-1185">Reference proteome</keyword>
<dbReference type="SUPFAM" id="SSF53732">
    <property type="entry name" value="Aconitase iron-sulfur domain"/>
    <property type="match status" value="1"/>
</dbReference>
<organism evidence="9 10">
    <name type="scientific">Acetonema longum DSM 6540</name>
    <dbReference type="NCBI Taxonomy" id="1009370"/>
    <lineage>
        <taxon>Bacteria</taxon>
        <taxon>Bacillati</taxon>
        <taxon>Bacillota</taxon>
        <taxon>Negativicutes</taxon>
        <taxon>Acetonemataceae</taxon>
        <taxon>Acetonema</taxon>
    </lineage>
</organism>
<dbReference type="Proteomes" id="UP000003240">
    <property type="component" value="Unassembled WGS sequence"/>
</dbReference>
<dbReference type="PANTHER" id="PTHR43160">
    <property type="entry name" value="ACONITATE HYDRATASE B"/>
    <property type="match status" value="1"/>
</dbReference>
<accession>F7NP78</accession>
<comment type="similarity">
    <text evidence="2">Belongs to the aconitase/IPM isomerase family.</text>
</comment>
<comment type="caution">
    <text evidence="9">The sequence shown here is derived from an EMBL/GenBank/DDBJ whole genome shotgun (WGS) entry which is preliminary data.</text>
</comment>
<evidence type="ECO:0000256" key="6">
    <source>
        <dbReference type="ARBA" id="ARBA00023014"/>
    </source>
</evidence>
<dbReference type="InterPro" id="IPR050926">
    <property type="entry name" value="Aconitase/IPM_isomerase"/>
</dbReference>
<dbReference type="STRING" id="1009370.ALO_19607"/>
<dbReference type="InterPro" id="IPR000573">
    <property type="entry name" value="AconitaseA/IPMdHydase_ssu_swvl"/>
</dbReference>
<name>F7NP78_9FIRM</name>
<dbReference type="GO" id="GO:0003994">
    <property type="term" value="F:aconitate hydratase activity"/>
    <property type="evidence" value="ECO:0007669"/>
    <property type="project" value="TreeGrafter"/>
</dbReference>
<sequence>MVHVRQNGVYLLKGRVMMDDMQPVNMAEANRRMANAGCCPLPETAVDKDEARKGTIAWRILNSHNVSGEQSKLKLRFDALTSHDITYVGIVQTACASGMKEFSIPYVLTNCHNSLCAVGGTINEDDHVFGLSAAKKFGGIFVPTHQAVIHQYMREMMTGCGKMILGSDSHTRYGALGTMGIGEGGGELVKQLLKRTYDIAYPDVVAIYLSGAPAAGVGPQDVALAVIGAVFKSGFVKNKVLEFVGPGIDNLTVDFRNGIDVMTTETTCLSSIWRTDEAVAEYYRIHGRPDGYRRLEPGDVSYYDGLIQVELDKIKPMIALPFHPSNVWSIEELNQNAADILRQVEKEGQKQLENPDLRFNLTHKLAKGRLKVDQGVVAGCAGGTFENIAAMAGILDGQSVGADAFALSVYPASQPVSLALSGNRMLEKLMLAGATIRSAFCGPCFGAGDVPANNGLSIRHTTRNFPHREGSKPDNEQIAAVALMDARSIAATARNSGILTPATEVQMEFAPPAYHFNQKVYENRVYQGFGQAKPAEELVFGPNIASWPAIRRLPENLLLAVAAVIRDPVTTTDELIPSGETSSFRSNPYKLAEFTLSRKDPSYVTRAKAIQAMEQKRQSTADNPAPEVDAYFRSALPAAEYSDAAWQKLLRDTGLGSVIFALKPGDGSAREQAASCQRVLGSDANIAVEYATKRYRSNLINWGMIPFTVAAKDQDKLAVHDVIFIPGIRQAISSDAEKVEALVINQAGKSSLELRLESLSRDDRDILLAGSLINYYAG</sequence>
<evidence type="ECO:0000313" key="10">
    <source>
        <dbReference type="Proteomes" id="UP000003240"/>
    </source>
</evidence>
<dbReference type="NCBIfam" id="NF008503">
    <property type="entry name" value="PRK11413.1"/>
    <property type="match status" value="1"/>
</dbReference>
<proteinExistence type="inferred from homology"/>
<dbReference type="EMBL" id="AFGF01000240">
    <property type="protein sequence ID" value="EGO62201.1"/>
    <property type="molecule type" value="Genomic_DNA"/>
</dbReference>
<dbReference type="SUPFAM" id="SSF52016">
    <property type="entry name" value="LeuD/IlvD-like"/>
    <property type="match status" value="1"/>
</dbReference>
<evidence type="ECO:0000256" key="2">
    <source>
        <dbReference type="ARBA" id="ARBA00007185"/>
    </source>
</evidence>
<dbReference type="InterPro" id="IPR015932">
    <property type="entry name" value="Aconitase_dom2"/>
</dbReference>
<dbReference type="eggNOG" id="COG1048">
    <property type="taxonomic scope" value="Bacteria"/>
</dbReference>
<evidence type="ECO:0000256" key="3">
    <source>
        <dbReference type="ARBA" id="ARBA00011245"/>
    </source>
</evidence>
<evidence type="ECO:0000256" key="4">
    <source>
        <dbReference type="ARBA" id="ARBA00022723"/>
    </source>
</evidence>
<dbReference type="Gene3D" id="3.40.1060.10">
    <property type="entry name" value="Aconitase, Domain 2"/>
    <property type="match status" value="1"/>
</dbReference>
<evidence type="ECO:0000259" key="7">
    <source>
        <dbReference type="Pfam" id="PF00330"/>
    </source>
</evidence>
<dbReference type="PRINTS" id="PR00415">
    <property type="entry name" value="ACONITASE"/>
</dbReference>
<protein>
    <submittedName>
        <fullName evidence="9">Putative hydratase</fullName>
    </submittedName>
</protein>
<dbReference type="InterPro" id="IPR015931">
    <property type="entry name" value="Acnase/IPM_dHydase_lsu_aba_1/3"/>
</dbReference>
<gene>
    <name evidence="9" type="ORF">ALO_19607</name>
</gene>
<evidence type="ECO:0000256" key="1">
    <source>
        <dbReference type="ARBA" id="ARBA00001966"/>
    </source>
</evidence>
<feature type="domain" description="Aconitase/3-isopropylmalate dehydratase large subunit alpha/beta/alpha" evidence="7">
    <location>
        <begin position="60"/>
        <end position="490"/>
    </location>
</feature>
<dbReference type="Gene3D" id="3.30.499.10">
    <property type="entry name" value="Aconitase, domain 3"/>
    <property type="match status" value="2"/>
</dbReference>
<dbReference type="RefSeq" id="WP_004099181.1">
    <property type="nucleotide sequence ID" value="NZ_AFGF01000240.1"/>
</dbReference>
<dbReference type="GO" id="GO:0046872">
    <property type="term" value="F:metal ion binding"/>
    <property type="evidence" value="ECO:0007669"/>
    <property type="project" value="UniProtKB-KW"/>
</dbReference>
<dbReference type="GO" id="GO:0006099">
    <property type="term" value="P:tricarboxylic acid cycle"/>
    <property type="evidence" value="ECO:0007669"/>
    <property type="project" value="UniProtKB-UniPathway"/>
</dbReference>
<evidence type="ECO:0000313" key="9">
    <source>
        <dbReference type="EMBL" id="EGO62201.1"/>
    </source>
</evidence>
<evidence type="ECO:0000256" key="5">
    <source>
        <dbReference type="ARBA" id="ARBA00023004"/>
    </source>
</evidence>